<keyword evidence="2" id="KW-1185">Reference proteome</keyword>
<reference evidence="1 2" key="1">
    <citation type="journal article" date="2020" name="Cell">
        <title>Large-Scale Comparative Analyses of Tick Genomes Elucidate Their Genetic Diversity and Vector Capacities.</title>
        <authorList>
            <consortium name="Tick Genome and Microbiome Consortium (TIGMIC)"/>
            <person name="Jia N."/>
            <person name="Wang J."/>
            <person name="Shi W."/>
            <person name="Du L."/>
            <person name="Sun Y."/>
            <person name="Zhan W."/>
            <person name="Jiang J.F."/>
            <person name="Wang Q."/>
            <person name="Zhang B."/>
            <person name="Ji P."/>
            <person name="Bell-Sakyi L."/>
            <person name="Cui X.M."/>
            <person name="Yuan T.T."/>
            <person name="Jiang B.G."/>
            <person name="Yang W.F."/>
            <person name="Lam T.T."/>
            <person name="Chang Q.C."/>
            <person name="Ding S.J."/>
            <person name="Wang X.J."/>
            <person name="Zhu J.G."/>
            <person name="Ruan X.D."/>
            <person name="Zhao L."/>
            <person name="Wei J.T."/>
            <person name="Ye R.Z."/>
            <person name="Que T.C."/>
            <person name="Du C.H."/>
            <person name="Zhou Y.H."/>
            <person name="Cheng J.X."/>
            <person name="Dai P.F."/>
            <person name="Guo W.B."/>
            <person name="Han X.H."/>
            <person name="Huang E.J."/>
            <person name="Li L.F."/>
            <person name="Wei W."/>
            <person name="Gao Y.C."/>
            <person name="Liu J.Z."/>
            <person name="Shao H.Z."/>
            <person name="Wang X."/>
            <person name="Wang C.C."/>
            <person name="Yang T.C."/>
            <person name="Huo Q.B."/>
            <person name="Li W."/>
            <person name="Chen H.Y."/>
            <person name="Chen S.E."/>
            <person name="Zhou L.G."/>
            <person name="Ni X.B."/>
            <person name="Tian J.H."/>
            <person name="Sheng Y."/>
            <person name="Liu T."/>
            <person name="Pan Y.S."/>
            <person name="Xia L.Y."/>
            <person name="Li J."/>
            <person name="Zhao F."/>
            <person name="Cao W.C."/>
        </authorList>
    </citation>
    <scope>NUCLEOTIDE SEQUENCE [LARGE SCALE GENOMIC DNA]</scope>
    <source>
        <strain evidence="1">HaeL-2018</strain>
    </source>
</reference>
<comment type="caution">
    <text evidence="1">The sequence shown here is derived from an EMBL/GenBank/DDBJ whole genome shotgun (WGS) entry which is preliminary data.</text>
</comment>
<dbReference type="AlphaFoldDB" id="A0A9J6F920"/>
<organism evidence="1 2">
    <name type="scientific">Haemaphysalis longicornis</name>
    <name type="common">Bush tick</name>
    <dbReference type="NCBI Taxonomy" id="44386"/>
    <lineage>
        <taxon>Eukaryota</taxon>
        <taxon>Metazoa</taxon>
        <taxon>Ecdysozoa</taxon>
        <taxon>Arthropoda</taxon>
        <taxon>Chelicerata</taxon>
        <taxon>Arachnida</taxon>
        <taxon>Acari</taxon>
        <taxon>Parasitiformes</taxon>
        <taxon>Ixodida</taxon>
        <taxon>Ixodoidea</taxon>
        <taxon>Ixodidae</taxon>
        <taxon>Haemaphysalinae</taxon>
        <taxon>Haemaphysalis</taxon>
    </lineage>
</organism>
<name>A0A9J6F920_HAELO</name>
<sequence>MKTLENHISSQDAVIDRLHVELNESEQYNRAVNLEIHGLPVTPHEDFLKEMTDWAIKLKLTSFKVDQVIAVHRLPVRGNKPAPILVKFANVVFRDAWLSARSKLRKLCEYDELPQIFLSKI</sequence>
<dbReference type="Proteomes" id="UP000821853">
    <property type="component" value="Chromosome 1"/>
</dbReference>
<gene>
    <name evidence="1" type="ORF">HPB48_020082</name>
</gene>
<dbReference type="EMBL" id="JABSTR010000001">
    <property type="protein sequence ID" value="KAH9359461.1"/>
    <property type="molecule type" value="Genomic_DNA"/>
</dbReference>
<accession>A0A9J6F920</accession>
<evidence type="ECO:0000313" key="2">
    <source>
        <dbReference type="Proteomes" id="UP000821853"/>
    </source>
</evidence>
<evidence type="ECO:0000313" key="1">
    <source>
        <dbReference type="EMBL" id="KAH9359461.1"/>
    </source>
</evidence>
<dbReference type="OrthoDB" id="7477812at2759"/>
<proteinExistence type="predicted"/>
<dbReference type="VEuPathDB" id="VectorBase:HLOH_043691"/>
<protein>
    <submittedName>
        <fullName evidence="1">Uncharacterized protein</fullName>
    </submittedName>
</protein>